<dbReference type="Proteomes" id="UP001234297">
    <property type="component" value="Chromosome 1"/>
</dbReference>
<evidence type="ECO:0000313" key="1">
    <source>
        <dbReference type="EMBL" id="KAJ8649494.1"/>
    </source>
</evidence>
<name>A0ACC2MUW1_PERAE</name>
<organism evidence="1 2">
    <name type="scientific">Persea americana</name>
    <name type="common">Avocado</name>
    <dbReference type="NCBI Taxonomy" id="3435"/>
    <lineage>
        <taxon>Eukaryota</taxon>
        <taxon>Viridiplantae</taxon>
        <taxon>Streptophyta</taxon>
        <taxon>Embryophyta</taxon>
        <taxon>Tracheophyta</taxon>
        <taxon>Spermatophyta</taxon>
        <taxon>Magnoliopsida</taxon>
        <taxon>Magnoliidae</taxon>
        <taxon>Laurales</taxon>
        <taxon>Lauraceae</taxon>
        <taxon>Persea</taxon>
    </lineage>
</organism>
<gene>
    <name evidence="1" type="ORF">MRB53_002517</name>
</gene>
<comment type="caution">
    <text evidence="1">The sequence shown here is derived from an EMBL/GenBank/DDBJ whole genome shotgun (WGS) entry which is preliminary data.</text>
</comment>
<proteinExistence type="predicted"/>
<reference evidence="1 2" key="1">
    <citation type="journal article" date="2022" name="Hortic Res">
        <title>A haplotype resolved chromosomal level avocado genome allows analysis of novel avocado genes.</title>
        <authorList>
            <person name="Nath O."/>
            <person name="Fletcher S.J."/>
            <person name="Hayward A."/>
            <person name="Shaw L.M."/>
            <person name="Masouleh A.K."/>
            <person name="Furtado A."/>
            <person name="Henry R.J."/>
            <person name="Mitter N."/>
        </authorList>
    </citation>
    <scope>NUCLEOTIDE SEQUENCE [LARGE SCALE GENOMIC DNA]</scope>
    <source>
        <strain evidence="2">cv. Hass</strain>
    </source>
</reference>
<sequence>MDQKRESKTPEARGPPITSWRPVFGAPIPLPVSEKGCVEVDKNILRVRSYGSHRPKENLEVVTKRDEQKMSKGNPTEKWKRSQPHDPNCMSRREGFEWSQPRWQEGPPLDNAFKPQKEAKREENSLRKARQSLPYYPLGGLLKGDVGP</sequence>
<keyword evidence="2" id="KW-1185">Reference proteome</keyword>
<dbReference type="EMBL" id="CM056809">
    <property type="protein sequence ID" value="KAJ8649494.1"/>
    <property type="molecule type" value="Genomic_DNA"/>
</dbReference>
<evidence type="ECO:0000313" key="2">
    <source>
        <dbReference type="Proteomes" id="UP001234297"/>
    </source>
</evidence>
<protein>
    <submittedName>
        <fullName evidence="1">Uncharacterized protein</fullName>
    </submittedName>
</protein>
<accession>A0ACC2MUW1</accession>